<keyword evidence="2" id="KW-1185">Reference proteome</keyword>
<dbReference type="EMBL" id="CM055096">
    <property type="protein sequence ID" value="KAJ7555578.1"/>
    <property type="molecule type" value="Genomic_DNA"/>
</dbReference>
<comment type="caution">
    <text evidence="1">The sequence shown here is derived from an EMBL/GenBank/DDBJ whole genome shotgun (WGS) entry which is preliminary data.</text>
</comment>
<dbReference type="Proteomes" id="UP001162992">
    <property type="component" value="Chromosome 5"/>
</dbReference>
<proteinExistence type="predicted"/>
<organism evidence="1 2">
    <name type="scientific">Diphasiastrum complanatum</name>
    <name type="common">Issler's clubmoss</name>
    <name type="synonym">Lycopodium complanatum</name>
    <dbReference type="NCBI Taxonomy" id="34168"/>
    <lineage>
        <taxon>Eukaryota</taxon>
        <taxon>Viridiplantae</taxon>
        <taxon>Streptophyta</taxon>
        <taxon>Embryophyta</taxon>
        <taxon>Tracheophyta</taxon>
        <taxon>Lycopodiopsida</taxon>
        <taxon>Lycopodiales</taxon>
        <taxon>Lycopodiaceae</taxon>
        <taxon>Lycopodioideae</taxon>
        <taxon>Diphasiastrum</taxon>
    </lineage>
</organism>
<protein>
    <submittedName>
        <fullName evidence="1">Uncharacterized protein</fullName>
    </submittedName>
</protein>
<evidence type="ECO:0000313" key="1">
    <source>
        <dbReference type="EMBL" id="KAJ7555578.1"/>
    </source>
</evidence>
<evidence type="ECO:0000313" key="2">
    <source>
        <dbReference type="Proteomes" id="UP001162992"/>
    </source>
</evidence>
<sequence>MGILAKEEERLPRWIHPFLVGDYFSNCRNHSCKRNERNQFCIDCIQGPLCHIGLQGHIGHRTLQVRRASHMDAVRVSDVQKLADISSIQTYSINGAKIVFLLCRPQHKIVKDAPHSCITCGRSLADPVNFCCISCKLFGVSNRMDASATLCLQDTSCYGQHRHPAVDAAAVPVTPTPNIYCGPREGRLVIKAFAAYLKKLSNESSNSDQLHPTPLRNRMLEDTSDTEELHHALQYELAASERPPKSPISVLSPPTHPQRMSSYSIDAAGRLLGSTQLSSCSLDDPAGRFLASITHNIRNCEGFRERPRKGLPKRIRRELKWKDPKHDTWLLHGLPN</sequence>
<name>A0ACC2DN39_DIPCM</name>
<gene>
    <name evidence="1" type="ORF">O6H91_05G045500</name>
</gene>
<reference evidence="2" key="1">
    <citation type="journal article" date="2024" name="Proc. Natl. Acad. Sci. U.S.A.">
        <title>Extraordinary preservation of gene collinearity over three hundred million years revealed in homosporous lycophytes.</title>
        <authorList>
            <person name="Li C."/>
            <person name="Wickell D."/>
            <person name="Kuo L.Y."/>
            <person name="Chen X."/>
            <person name="Nie B."/>
            <person name="Liao X."/>
            <person name="Peng D."/>
            <person name="Ji J."/>
            <person name="Jenkins J."/>
            <person name="Williams M."/>
            <person name="Shu S."/>
            <person name="Plott C."/>
            <person name="Barry K."/>
            <person name="Rajasekar S."/>
            <person name="Grimwood J."/>
            <person name="Han X."/>
            <person name="Sun S."/>
            <person name="Hou Z."/>
            <person name="He W."/>
            <person name="Dai G."/>
            <person name="Sun C."/>
            <person name="Schmutz J."/>
            <person name="Leebens-Mack J.H."/>
            <person name="Li F.W."/>
            <person name="Wang L."/>
        </authorList>
    </citation>
    <scope>NUCLEOTIDE SEQUENCE [LARGE SCALE GENOMIC DNA]</scope>
    <source>
        <strain evidence="2">cv. PW_Plant_1</strain>
    </source>
</reference>
<accession>A0ACC2DN39</accession>